<dbReference type="VEuPathDB" id="FungiDB:CJI96_0003368"/>
<feature type="transmembrane region" description="Helical" evidence="12">
    <location>
        <begin position="446"/>
        <end position="469"/>
    </location>
</feature>
<comment type="pathway">
    <text evidence="2 12">Glycolipid biosynthesis; glycosylphosphatidylinositol-anchor biosynthesis.</text>
</comment>
<keyword evidence="8 12" id="KW-0256">Endoplasmic reticulum</keyword>
<dbReference type="EMBL" id="LGST01000006">
    <property type="protein sequence ID" value="KNE02036.1"/>
    <property type="molecule type" value="Genomic_DNA"/>
</dbReference>
<dbReference type="VEuPathDB" id="FungiDB:CJJ07_000568"/>
<dbReference type="GO" id="GO:0051267">
    <property type="term" value="F:CP2 mannose-ethanolamine phosphotransferase activity"/>
    <property type="evidence" value="ECO:0007669"/>
    <property type="project" value="TreeGrafter"/>
</dbReference>
<evidence type="ECO:0000313" key="14">
    <source>
        <dbReference type="EMBL" id="KNE02036.1"/>
    </source>
</evidence>
<reference evidence="15" key="1">
    <citation type="journal article" date="2015" name="BMC Genomics">
        <title>Draft genome of a commonly misdiagnosed multidrug resistant pathogen Candida auris.</title>
        <authorList>
            <person name="Chatterjee S."/>
            <person name="Alampalli S.V."/>
            <person name="Nageshan R.K."/>
            <person name="Chettiar S.T."/>
            <person name="Joshi S."/>
            <person name="Tatu U.S."/>
        </authorList>
    </citation>
    <scope>NUCLEOTIDE SEQUENCE [LARGE SCALE GENOMIC DNA]</scope>
    <source>
        <strain evidence="15">6684</strain>
    </source>
</reference>
<feature type="transmembrane region" description="Helical" evidence="12">
    <location>
        <begin position="415"/>
        <end position="439"/>
    </location>
</feature>
<accession>A0A0L0P7R9</accession>
<feature type="transmembrane region" description="Helical" evidence="12">
    <location>
        <begin position="725"/>
        <end position="750"/>
    </location>
</feature>
<evidence type="ECO:0000256" key="6">
    <source>
        <dbReference type="ARBA" id="ARBA00022679"/>
    </source>
</evidence>
<dbReference type="GO" id="GO:0005789">
    <property type="term" value="C:endoplasmic reticulum membrane"/>
    <property type="evidence" value="ECO:0007669"/>
    <property type="project" value="UniProtKB-SubCell"/>
</dbReference>
<dbReference type="VEuPathDB" id="FungiDB:CJJ09_002691"/>
<evidence type="ECO:0000256" key="4">
    <source>
        <dbReference type="ARBA" id="ARBA00020830"/>
    </source>
</evidence>
<proteinExistence type="inferred from homology"/>
<evidence type="ECO:0000313" key="15">
    <source>
        <dbReference type="Proteomes" id="UP000037122"/>
    </source>
</evidence>
<dbReference type="Proteomes" id="UP000037122">
    <property type="component" value="Unassembled WGS sequence"/>
</dbReference>
<comment type="caution">
    <text evidence="14">The sequence shown here is derived from an EMBL/GenBank/DDBJ whole genome shotgun (WGS) entry which is preliminary data.</text>
</comment>
<feature type="transmembrane region" description="Helical" evidence="12">
    <location>
        <begin position="475"/>
        <end position="503"/>
    </location>
</feature>
<dbReference type="InterPro" id="IPR039527">
    <property type="entry name" value="PIGG/GPI7"/>
</dbReference>
<dbReference type="GO" id="GO:0006506">
    <property type="term" value="P:GPI anchor biosynthetic process"/>
    <property type="evidence" value="ECO:0007669"/>
    <property type="project" value="UniProtKB-UniPathway"/>
</dbReference>
<dbReference type="CDD" id="cd16024">
    <property type="entry name" value="GPI_EPT_2"/>
    <property type="match status" value="1"/>
</dbReference>
<feature type="transmembrane region" description="Helical" evidence="12">
    <location>
        <begin position="805"/>
        <end position="824"/>
    </location>
</feature>
<dbReference type="Pfam" id="PF19316">
    <property type="entry name" value="PIGO_PIGG"/>
    <property type="match status" value="1"/>
</dbReference>
<dbReference type="Gene3D" id="3.40.720.10">
    <property type="entry name" value="Alkaline Phosphatase, subunit A"/>
    <property type="match status" value="1"/>
</dbReference>
<feature type="transmembrane region" description="Helical" evidence="12">
    <location>
        <begin position="617"/>
        <end position="635"/>
    </location>
</feature>
<evidence type="ECO:0000256" key="8">
    <source>
        <dbReference type="ARBA" id="ARBA00022824"/>
    </source>
</evidence>
<dbReference type="InterPro" id="IPR017850">
    <property type="entry name" value="Alkaline_phosphatase_core_sf"/>
</dbReference>
<keyword evidence="5 12" id="KW-0337">GPI-anchor biosynthesis</keyword>
<organism evidence="14 15">
    <name type="scientific">Candidozyma auris</name>
    <name type="common">Yeast</name>
    <name type="synonym">Candida auris</name>
    <dbReference type="NCBI Taxonomy" id="498019"/>
    <lineage>
        <taxon>Eukaryota</taxon>
        <taxon>Fungi</taxon>
        <taxon>Dikarya</taxon>
        <taxon>Ascomycota</taxon>
        <taxon>Saccharomycotina</taxon>
        <taxon>Pichiomycetes</taxon>
        <taxon>Metschnikowiaceae</taxon>
        <taxon>Candidozyma</taxon>
    </lineage>
</organism>
<feature type="transmembrane region" description="Helical" evidence="12">
    <location>
        <begin position="524"/>
        <end position="549"/>
    </location>
</feature>
<dbReference type="PANTHER" id="PTHR23072:SF0">
    <property type="entry name" value="GPI ETHANOLAMINE PHOSPHATE TRANSFERASE 2"/>
    <property type="match status" value="1"/>
</dbReference>
<comment type="function">
    <text evidence="12">Ethanolamine phosphate transferase involved in glycosylphosphatidylinositol-anchor biosynthesis. Transfers ethanolamine phosphate to the GPI second mannose.</text>
</comment>
<keyword evidence="9 12" id="KW-1133">Transmembrane helix</keyword>
<dbReference type="InterPro" id="IPR045687">
    <property type="entry name" value="PIGG/GPI7_C"/>
</dbReference>
<sequence length="831" mass="93745">MKRSCLPLVLTAFLGIVGLTFFCKGFFPSKVILQGHGDFADGVSPFVNDSGSPHFRKLILVVVDALRSDFMFSEKSLMAFLQSLVRDGDAIPFTAYSNPPTVTLPRLKGITTGIIPSFVDAILNIADDNDLSQSLRHVDTWLSQFLRQNSSRRINFFGDDTWLKLFDKEQFFHECEGTSLFFVNDFIEVDKNVSRHLELQLSQNFDALILHYLGVDHIGHSGGPESVHMVEKQKEMDDVLEKLYQKGANDTLVIMMGDHGMNEVGNHGGSSEGETSPGLALISNKFRSCSSNRGLKCPLTNDGYEYYSKVDQIDLVPTLAALLNFPIPKNSVGVIMPQILDLWSSDVLKKKVLLENCEQLYRLLHAQLIKETSELQALLLNLRNLDKNSLREYQSVLQELKRLLSKNSTNYSVPLMILGLCFVSLSSAIILVHTIAHFYAKKQNKVYEVILIGLLVMLYAIIFHGSSFIEEEHQYWWFINISAAALFIMNEGSNIYASFVYFASIRIVRSWSSLGQKLRTTKTLSAVFLESPNFLWVLVIITYIGLLTLCSRHSFNDKRNSSVLSVVVFLSGICSTLFKVLKSRIDGANLPAWLIILSSQIANSSDELYVIQERAVILSRVFYGAITVAILMRLTGHTRGKKTDISLLTIFLFLHQSRLEIIPIYTVFGIIEYSLIKIFDGSAKSSLVLTVLVLSIQHISFFAIGNSNLIATIDLSNAYNGLATYNLPIVSILTFISNFAPCLHWNLAWFRISQRLSSSQSWRIHLDQKNLITLSLYLTSLASLILSCIIQRFHLFIWSVFCPKVLYFAAWFIFVEIGFDKLLCQLDCFLK</sequence>
<keyword evidence="10 12" id="KW-0472">Membrane</keyword>
<feature type="domain" description="GPI ethanolamine phosphate transferase 2 C-terminal" evidence="13">
    <location>
        <begin position="409"/>
        <end position="822"/>
    </location>
</feature>
<evidence type="ECO:0000256" key="2">
    <source>
        <dbReference type="ARBA" id="ARBA00004687"/>
    </source>
</evidence>
<feature type="transmembrane region" description="Helical" evidence="12">
    <location>
        <begin position="687"/>
        <end position="705"/>
    </location>
</feature>
<evidence type="ECO:0000256" key="1">
    <source>
        <dbReference type="ARBA" id="ARBA00004477"/>
    </source>
</evidence>
<dbReference type="AlphaFoldDB" id="A0A0L0P7R9"/>
<comment type="similarity">
    <text evidence="3 12">Belongs to the PIGG/PIGN/PIGO family. PIGG subfamily.</text>
</comment>
<evidence type="ECO:0000259" key="13">
    <source>
        <dbReference type="Pfam" id="PF19316"/>
    </source>
</evidence>
<evidence type="ECO:0000256" key="11">
    <source>
        <dbReference type="ARBA" id="ARBA00023180"/>
    </source>
</evidence>
<protein>
    <recommendedName>
        <fullName evidence="4 12">GPI ethanolamine phosphate transferase 2</fullName>
    </recommendedName>
</protein>
<dbReference type="SUPFAM" id="SSF53649">
    <property type="entry name" value="Alkaline phosphatase-like"/>
    <property type="match status" value="1"/>
</dbReference>
<dbReference type="UniPathway" id="UPA00196"/>
<evidence type="ECO:0000256" key="3">
    <source>
        <dbReference type="ARBA" id="ARBA00005315"/>
    </source>
</evidence>
<name>A0A0L0P7R9_CANAR</name>
<feature type="transmembrane region" description="Helical" evidence="12">
    <location>
        <begin position="561"/>
        <end position="581"/>
    </location>
</feature>
<evidence type="ECO:0000256" key="5">
    <source>
        <dbReference type="ARBA" id="ARBA00022502"/>
    </source>
</evidence>
<keyword evidence="7 12" id="KW-0812">Transmembrane</keyword>
<comment type="subcellular location">
    <subcellularLocation>
        <location evidence="1 12">Endoplasmic reticulum membrane</location>
        <topology evidence="1 12">Multi-pass membrane protein</topology>
    </subcellularLocation>
</comment>
<dbReference type="InterPro" id="IPR037674">
    <property type="entry name" value="PIG-G_N"/>
</dbReference>
<keyword evidence="6 12" id="KW-0808">Transferase</keyword>
<dbReference type="VEuPathDB" id="FungiDB:CJI97_000732"/>
<evidence type="ECO:0000256" key="12">
    <source>
        <dbReference type="RuleBase" id="RU367106"/>
    </source>
</evidence>
<dbReference type="PANTHER" id="PTHR23072">
    <property type="entry name" value="PHOSPHATIDYLINOSITOL GLYCAN-RELATED"/>
    <property type="match status" value="1"/>
</dbReference>
<gene>
    <name evidence="14" type="ORF">QG37_00709</name>
</gene>
<evidence type="ECO:0000256" key="9">
    <source>
        <dbReference type="ARBA" id="ARBA00022989"/>
    </source>
</evidence>
<evidence type="ECO:0000256" key="10">
    <source>
        <dbReference type="ARBA" id="ARBA00023136"/>
    </source>
</evidence>
<dbReference type="Pfam" id="PF01663">
    <property type="entry name" value="Phosphodiest"/>
    <property type="match status" value="1"/>
</dbReference>
<keyword evidence="11" id="KW-0325">Glycoprotein</keyword>
<feature type="transmembrane region" description="Helical" evidence="12">
    <location>
        <begin position="771"/>
        <end position="793"/>
    </location>
</feature>
<dbReference type="VEuPathDB" id="FungiDB:QG37_00709"/>
<dbReference type="InterPro" id="IPR002591">
    <property type="entry name" value="Phosphodiest/P_Trfase"/>
</dbReference>
<dbReference type="VEuPathDB" id="FungiDB:B9J08_000731"/>
<evidence type="ECO:0000256" key="7">
    <source>
        <dbReference type="ARBA" id="ARBA00022692"/>
    </source>
</evidence>
<feature type="transmembrane region" description="Helical" evidence="12">
    <location>
        <begin position="647"/>
        <end position="675"/>
    </location>
</feature>